<organism evidence="2 3">
    <name type="scientific">Salininema proteolyticum</name>
    <dbReference type="NCBI Taxonomy" id="1607685"/>
    <lineage>
        <taxon>Bacteria</taxon>
        <taxon>Bacillati</taxon>
        <taxon>Actinomycetota</taxon>
        <taxon>Actinomycetes</taxon>
        <taxon>Glycomycetales</taxon>
        <taxon>Glycomycetaceae</taxon>
        <taxon>Salininema</taxon>
    </lineage>
</organism>
<protein>
    <submittedName>
        <fullName evidence="2">DUF5685 family protein</fullName>
    </submittedName>
</protein>
<dbReference type="InterPro" id="IPR043740">
    <property type="entry name" value="DUF5685"/>
</dbReference>
<evidence type="ECO:0000313" key="3">
    <source>
        <dbReference type="Proteomes" id="UP001595823"/>
    </source>
</evidence>
<dbReference type="InterPro" id="IPR006081">
    <property type="entry name" value="Alpha-defensin_C"/>
</dbReference>
<dbReference type="Proteomes" id="UP001595823">
    <property type="component" value="Unassembled WGS sequence"/>
</dbReference>
<dbReference type="RefSeq" id="WP_380619367.1">
    <property type="nucleotide sequence ID" value="NZ_JBHSDK010000011.1"/>
</dbReference>
<accession>A0ABV8TW93</accession>
<evidence type="ECO:0000259" key="1">
    <source>
        <dbReference type="PROSITE" id="PS00269"/>
    </source>
</evidence>
<dbReference type="PROSITE" id="PS00269">
    <property type="entry name" value="DEFENSIN"/>
    <property type="match status" value="1"/>
</dbReference>
<gene>
    <name evidence="2" type="ORF">ACFPET_07580</name>
</gene>
<evidence type="ECO:0000313" key="2">
    <source>
        <dbReference type="EMBL" id="MFC4335056.1"/>
    </source>
</evidence>
<dbReference type="EMBL" id="JBHSDK010000011">
    <property type="protein sequence ID" value="MFC4335056.1"/>
    <property type="molecule type" value="Genomic_DNA"/>
</dbReference>
<reference evidence="3" key="1">
    <citation type="journal article" date="2019" name="Int. J. Syst. Evol. Microbiol.">
        <title>The Global Catalogue of Microorganisms (GCM) 10K type strain sequencing project: providing services to taxonomists for standard genome sequencing and annotation.</title>
        <authorList>
            <consortium name="The Broad Institute Genomics Platform"/>
            <consortium name="The Broad Institute Genome Sequencing Center for Infectious Disease"/>
            <person name="Wu L."/>
            <person name="Ma J."/>
        </authorList>
    </citation>
    <scope>NUCLEOTIDE SEQUENCE [LARGE SCALE GENOMIC DNA]</scope>
    <source>
        <strain evidence="3">IBRC-M 10908</strain>
    </source>
</reference>
<dbReference type="Pfam" id="PF18937">
    <property type="entry name" value="DUF5685"/>
    <property type="match status" value="1"/>
</dbReference>
<name>A0ABV8TW93_9ACTN</name>
<sequence>MFGLLKPCSVQLGPERFSRWMGHYCGQCLAISDSAGQWPRLVTNCDTIALSVLVEARTPTTEREAGRCALRGMRKQSIPEGPGVDLAAFASLALASAKIRDHVEDGDGLSRTGLGRGLSSRAARSLADRARRLGERVELEVEPLFAQLRDHGEAERSAADLMEAVAPSARATSLLFAHTSHWADGADRNALAEAGHRFGAAAHLLDAVEDFADDRAGGRWNPLEAHGLTPAEGFQAASREMAKVREGLESLAWRDGTLVHALFAHLAPHALAGADPDAADCEPVRERRGFVEGLCPAAGMCCTGEWCWAEEYEGPWSRKKRQGCCKGECGCEGQQCCCETACRGCCRGCGRCCETCCEGCDCGP</sequence>
<keyword evidence="3" id="KW-1185">Reference proteome</keyword>
<comment type="caution">
    <text evidence="2">The sequence shown here is derived from an EMBL/GenBank/DDBJ whole genome shotgun (WGS) entry which is preliminary data.</text>
</comment>
<proteinExistence type="predicted"/>
<feature type="domain" description="Mammalian defensins" evidence="1">
    <location>
        <begin position="329"/>
        <end position="357"/>
    </location>
</feature>